<evidence type="ECO:0000256" key="3">
    <source>
        <dbReference type="ARBA" id="ARBA00006576"/>
    </source>
</evidence>
<dbReference type="PANTHER" id="PTHR13857:SF45">
    <property type="entry name" value="DNA DC-DU-EDITING ENZYME APOBEC-3F"/>
    <property type="match status" value="1"/>
</dbReference>
<evidence type="ECO:0000256" key="12">
    <source>
        <dbReference type="ARBA" id="ARBA00049114"/>
    </source>
</evidence>
<evidence type="ECO:0000256" key="13">
    <source>
        <dbReference type="SAM" id="MobiDB-lite"/>
    </source>
</evidence>
<evidence type="ECO:0000313" key="16">
    <source>
        <dbReference type="Ensembl" id="ENSMMNP00015027558.1"/>
    </source>
</evidence>
<evidence type="ECO:0000256" key="6">
    <source>
        <dbReference type="ARBA" id="ARBA00022723"/>
    </source>
</evidence>
<comment type="cofactor">
    <cofactor evidence="1">
        <name>Zn(2+)</name>
        <dbReference type="ChEBI" id="CHEBI:29105"/>
    </cofactor>
</comment>
<gene>
    <name evidence="16" type="primary">LOC114885349</name>
</gene>
<keyword evidence="8" id="KW-0862">Zinc</keyword>
<dbReference type="Pfam" id="PF18772">
    <property type="entry name" value="APOBEC2"/>
    <property type="match status" value="1"/>
</dbReference>
<reference evidence="16" key="2">
    <citation type="submission" date="2025-09" db="UniProtKB">
        <authorList>
            <consortium name="Ensembl"/>
        </authorList>
    </citation>
    <scope>IDENTIFICATION</scope>
</reference>
<dbReference type="InterPro" id="IPR050610">
    <property type="entry name" value="APOBEC_Cyt_Deaminase"/>
</dbReference>
<feature type="transmembrane region" description="Helical" evidence="14">
    <location>
        <begin position="462"/>
        <end position="481"/>
    </location>
</feature>
<keyword evidence="9" id="KW-0391">Immunity</keyword>
<keyword evidence="14" id="KW-0472">Membrane</keyword>
<evidence type="ECO:0000256" key="1">
    <source>
        <dbReference type="ARBA" id="ARBA00001947"/>
    </source>
</evidence>
<protein>
    <recommendedName>
        <fullName evidence="11">single-stranded DNA cytosine deaminase</fullName>
        <ecNumber evidence="11">3.5.4.38</ecNumber>
    </recommendedName>
</protein>
<dbReference type="GO" id="GO:0070383">
    <property type="term" value="P:DNA cytosine deamination"/>
    <property type="evidence" value="ECO:0007669"/>
    <property type="project" value="TreeGrafter"/>
</dbReference>
<evidence type="ECO:0000256" key="11">
    <source>
        <dbReference type="ARBA" id="ARBA00029489"/>
    </source>
</evidence>
<dbReference type="Gene3D" id="3.40.140.10">
    <property type="entry name" value="Cytidine Deaminase, domain 2"/>
    <property type="match status" value="2"/>
</dbReference>
<dbReference type="AlphaFoldDB" id="A0A8C6C9G7"/>
<keyword evidence="6" id="KW-0479">Metal-binding</keyword>
<dbReference type="GO" id="GO:0005634">
    <property type="term" value="C:nucleus"/>
    <property type="evidence" value="ECO:0007669"/>
    <property type="project" value="TreeGrafter"/>
</dbReference>
<dbReference type="GO" id="GO:0004126">
    <property type="term" value="F:cytidine deaminase activity"/>
    <property type="evidence" value="ECO:0007669"/>
    <property type="project" value="UniProtKB-ARBA"/>
</dbReference>
<feature type="domain" description="CMP/dCMP-type deaminase" evidence="15">
    <location>
        <begin position="50"/>
        <end position="156"/>
    </location>
</feature>
<dbReference type="PANTHER" id="PTHR13857">
    <property type="entry name" value="MRNA EDITING ENZYME"/>
    <property type="match status" value="1"/>
</dbReference>
<keyword evidence="10" id="KW-0051">Antiviral defense</keyword>
<dbReference type="GO" id="GO:0008270">
    <property type="term" value="F:zinc ion binding"/>
    <property type="evidence" value="ECO:0007669"/>
    <property type="project" value="InterPro"/>
</dbReference>
<feature type="transmembrane region" description="Helical" evidence="14">
    <location>
        <begin position="488"/>
        <end position="506"/>
    </location>
</feature>
<dbReference type="InterPro" id="IPR002125">
    <property type="entry name" value="CMP_dCMP_dom"/>
</dbReference>
<keyword evidence="14" id="KW-1133">Transmembrane helix</keyword>
<evidence type="ECO:0000256" key="14">
    <source>
        <dbReference type="SAM" id="Phobius"/>
    </source>
</evidence>
<dbReference type="Ensembl" id="ENSMMNT00015030292.1">
    <property type="protein sequence ID" value="ENSMMNP00015027558.1"/>
    <property type="gene ID" value="ENSMMNG00015020146.1"/>
</dbReference>
<dbReference type="GO" id="GO:0045087">
    <property type="term" value="P:innate immune response"/>
    <property type="evidence" value="ECO:0007669"/>
    <property type="project" value="UniProtKB-KW"/>
</dbReference>
<dbReference type="PROSITE" id="PS00903">
    <property type="entry name" value="CYT_DCMP_DEAMINASES_1"/>
    <property type="match status" value="2"/>
</dbReference>
<evidence type="ECO:0000259" key="15">
    <source>
        <dbReference type="PROSITE" id="PS51747"/>
    </source>
</evidence>
<dbReference type="GO" id="GO:0051607">
    <property type="term" value="P:defense response to virus"/>
    <property type="evidence" value="ECO:0007669"/>
    <property type="project" value="UniProtKB-KW"/>
</dbReference>
<dbReference type="EC" id="3.5.4.38" evidence="11"/>
<dbReference type="FunFam" id="3.40.140.10:FF:000029">
    <property type="entry name" value="DNA dC-&gt;dU-editing enzyme APOBEC-3G"/>
    <property type="match status" value="1"/>
</dbReference>
<dbReference type="FunFam" id="3.40.140.10:FF:000047">
    <property type="entry name" value="Apolipoprotein B editing enzyme catalytic polypeptide-like 3H"/>
    <property type="match status" value="1"/>
</dbReference>
<keyword evidence="7" id="KW-0378">Hydrolase</keyword>
<proteinExistence type="inferred from homology"/>
<dbReference type="GO" id="GO:0000932">
    <property type="term" value="C:P-body"/>
    <property type="evidence" value="ECO:0007669"/>
    <property type="project" value="TreeGrafter"/>
</dbReference>
<keyword evidence="14" id="KW-0812">Transmembrane</keyword>
<comment type="similarity">
    <text evidence="3">Belongs to the cytidine and deoxycytidylate deaminase family.</text>
</comment>
<evidence type="ECO:0000313" key="17">
    <source>
        <dbReference type="Proteomes" id="UP000694561"/>
    </source>
</evidence>
<dbReference type="PROSITE" id="PS51747">
    <property type="entry name" value="CYT_DCMP_DEAMINASES_2"/>
    <property type="match status" value="2"/>
</dbReference>
<sequence>MEPQHPRQRAGMGLASKGGCSQRPRIRHPVEWLDRQTFSFHFRNLRFASGRNYTYLCYQVERLKHCSPDSSDWGVFQNWVYPCHAELCFLSWFRAKKLSSYEQYHITWFLSWSPCLSCAEQVVAFLKENRNVRLSIFAARLYYFWKPDYQHGLRMLRHQRAWVRIMSFRDFKYCWKNFVYNQGMPFKPWKKLHKNYQFLVAKLHEILGNTMNLLKTNIFRQQFGNQPRVPQPCYRRKTYLCYQLKQLDGFTLDKGCFQNKKQRHAETRFIDKITSLNLDPNQRYRIICYVTWSPCPACAGELVDFINGQDNLSLQIFASRLYFHWVRVFQRGLQQLQAAQVSVAVMTRSEFEDCWEEFVDNQGMPFESWDKLEQYSESISRRLQRILSVRSSPRCRPLASPRPADPLPSFSPTSVCQSSPCSLPTAPHCFLFSHDTPFRSPLPGAPSSFVLSLFIDFFFNTLYYTYLFLAALGLCCCARAFSSCGKQGLLFVAVRGLLIAVASLVAEHGL</sequence>
<dbReference type="Proteomes" id="UP000694561">
    <property type="component" value="Unplaced"/>
</dbReference>
<dbReference type="CDD" id="cd01283">
    <property type="entry name" value="cytidine_deaminase"/>
    <property type="match status" value="2"/>
</dbReference>
<reference evidence="16" key="1">
    <citation type="submission" date="2025-08" db="UniProtKB">
        <authorList>
            <consortium name="Ensembl"/>
        </authorList>
    </citation>
    <scope>IDENTIFICATION</scope>
</reference>
<dbReference type="GO" id="GO:0045869">
    <property type="term" value="P:negative regulation of single stranded viral RNA replication via double stranded DNA intermediate"/>
    <property type="evidence" value="ECO:0007669"/>
    <property type="project" value="TreeGrafter"/>
</dbReference>
<accession>A0A8C6C9G7</accession>
<dbReference type="GeneTree" id="ENSGT00940000162772"/>
<evidence type="ECO:0000256" key="8">
    <source>
        <dbReference type="ARBA" id="ARBA00022833"/>
    </source>
</evidence>
<comment type="catalytic activity">
    <reaction evidence="12">
        <text>a 2'-deoxycytidine in single-stranded DNA + H2O + H(+) = a 2'-deoxyuridine in single-stranded DNA + NH4(+)</text>
        <dbReference type="Rhea" id="RHEA:50948"/>
        <dbReference type="Rhea" id="RHEA-COMP:12846"/>
        <dbReference type="Rhea" id="RHEA-COMP:12847"/>
        <dbReference type="ChEBI" id="CHEBI:15377"/>
        <dbReference type="ChEBI" id="CHEBI:15378"/>
        <dbReference type="ChEBI" id="CHEBI:28938"/>
        <dbReference type="ChEBI" id="CHEBI:85452"/>
        <dbReference type="ChEBI" id="CHEBI:133902"/>
        <dbReference type="EC" id="3.5.4.38"/>
    </reaction>
</comment>
<keyword evidence="5" id="KW-0399">Innate immunity</keyword>
<evidence type="ECO:0000256" key="5">
    <source>
        <dbReference type="ARBA" id="ARBA00022588"/>
    </source>
</evidence>
<evidence type="ECO:0000256" key="2">
    <source>
        <dbReference type="ARBA" id="ARBA00004496"/>
    </source>
</evidence>
<keyword evidence="4" id="KW-0963">Cytoplasm</keyword>
<feature type="domain" description="CMP/dCMP-type deaminase" evidence="15">
    <location>
        <begin position="234"/>
        <end position="336"/>
    </location>
</feature>
<feature type="region of interest" description="Disordered" evidence="13">
    <location>
        <begin position="1"/>
        <end position="22"/>
    </location>
</feature>
<dbReference type="Pfam" id="PF18782">
    <property type="entry name" value="NAD2"/>
    <property type="match status" value="1"/>
</dbReference>
<name>A0A8C6C9G7_MONMO</name>
<comment type="subcellular location">
    <subcellularLocation>
        <location evidence="2">Cytoplasm</location>
    </subcellularLocation>
</comment>
<dbReference type="InterPro" id="IPR016193">
    <property type="entry name" value="Cytidine_deaminase-like"/>
</dbReference>
<dbReference type="GO" id="GO:0016554">
    <property type="term" value="P:cytidine to uridine editing"/>
    <property type="evidence" value="ECO:0007669"/>
    <property type="project" value="TreeGrafter"/>
</dbReference>
<dbReference type="GO" id="GO:0003723">
    <property type="term" value="F:RNA binding"/>
    <property type="evidence" value="ECO:0007669"/>
    <property type="project" value="TreeGrafter"/>
</dbReference>
<evidence type="ECO:0000256" key="7">
    <source>
        <dbReference type="ARBA" id="ARBA00022801"/>
    </source>
</evidence>
<evidence type="ECO:0000256" key="9">
    <source>
        <dbReference type="ARBA" id="ARBA00022859"/>
    </source>
</evidence>
<keyword evidence="17" id="KW-1185">Reference proteome</keyword>
<dbReference type="InterPro" id="IPR016192">
    <property type="entry name" value="APOBEC/CMP_deaminase_Zn-bd"/>
</dbReference>
<dbReference type="SUPFAM" id="SSF53927">
    <property type="entry name" value="Cytidine deaminase-like"/>
    <property type="match status" value="2"/>
</dbReference>
<evidence type="ECO:0000256" key="4">
    <source>
        <dbReference type="ARBA" id="ARBA00022490"/>
    </source>
</evidence>
<organism evidence="16 17">
    <name type="scientific">Monodon monoceros</name>
    <name type="common">Narwhal</name>
    <name type="synonym">Ceratodon monodon</name>
    <dbReference type="NCBI Taxonomy" id="40151"/>
    <lineage>
        <taxon>Eukaryota</taxon>
        <taxon>Metazoa</taxon>
        <taxon>Chordata</taxon>
        <taxon>Craniata</taxon>
        <taxon>Vertebrata</taxon>
        <taxon>Euteleostomi</taxon>
        <taxon>Mammalia</taxon>
        <taxon>Eutheria</taxon>
        <taxon>Laurasiatheria</taxon>
        <taxon>Artiodactyla</taxon>
        <taxon>Whippomorpha</taxon>
        <taxon>Cetacea</taxon>
        <taxon>Odontoceti</taxon>
        <taxon>Monodontidae</taxon>
        <taxon>Monodon</taxon>
    </lineage>
</organism>
<evidence type="ECO:0000256" key="10">
    <source>
        <dbReference type="ARBA" id="ARBA00023118"/>
    </source>
</evidence>